<dbReference type="PANTHER" id="PTHR33495:SF2">
    <property type="entry name" value="ANTI-SIGMA FACTOR ANTAGONIST TM_1081-RELATED"/>
    <property type="match status" value="1"/>
</dbReference>
<dbReference type="SUPFAM" id="SSF52091">
    <property type="entry name" value="SpoIIaa-like"/>
    <property type="match status" value="1"/>
</dbReference>
<accession>A0A344PIK9</accession>
<reference evidence="5" key="1">
    <citation type="submission" date="2018-07" db="EMBL/GenBank/DDBJ databases">
        <title>Genome sequencing of Paracoccus sp. SC2-6.</title>
        <authorList>
            <person name="Heo J."/>
            <person name="Kim S.-J."/>
            <person name="Kwon S.-W."/>
        </authorList>
    </citation>
    <scope>NUCLEOTIDE SEQUENCE [LARGE SCALE GENOMIC DNA]</scope>
    <source>
        <strain evidence="5">SC2-6</strain>
    </source>
</reference>
<dbReference type="KEGG" id="pars:DRW48_05520"/>
<name>A0A344PIK9_9RHOB</name>
<dbReference type="OrthoDB" id="9796076at2"/>
<evidence type="ECO:0000256" key="2">
    <source>
        <dbReference type="RuleBase" id="RU003749"/>
    </source>
</evidence>
<dbReference type="NCBIfam" id="TIGR00377">
    <property type="entry name" value="ant_ant_sig"/>
    <property type="match status" value="1"/>
</dbReference>
<dbReference type="PANTHER" id="PTHR33495">
    <property type="entry name" value="ANTI-SIGMA FACTOR ANTAGONIST TM_1081-RELATED-RELATED"/>
    <property type="match status" value="1"/>
</dbReference>
<keyword evidence="5" id="KW-1185">Reference proteome</keyword>
<gene>
    <name evidence="4" type="ORF">DRW48_05520</name>
</gene>
<proteinExistence type="inferred from homology"/>
<dbReference type="Pfam" id="PF01740">
    <property type="entry name" value="STAS"/>
    <property type="match status" value="1"/>
</dbReference>
<feature type="domain" description="STAS" evidence="3">
    <location>
        <begin position="18"/>
        <end position="111"/>
    </location>
</feature>
<comment type="similarity">
    <text evidence="1 2">Belongs to the anti-sigma-factor antagonist family.</text>
</comment>
<dbReference type="PROSITE" id="PS50801">
    <property type="entry name" value="STAS"/>
    <property type="match status" value="1"/>
</dbReference>
<dbReference type="CDD" id="cd07043">
    <property type="entry name" value="STAS_anti-anti-sigma_factors"/>
    <property type="match status" value="1"/>
</dbReference>
<organism evidence="4 5">
    <name type="scientific">Paracoccus suum</name>
    <dbReference type="NCBI Taxonomy" id="2259340"/>
    <lineage>
        <taxon>Bacteria</taxon>
        <taxon>Pseudomonadati</taxon>
        <taxon>Pseudomonadota</taxon>
        <taxon>Alphaproteobacteria</taxon>
        <taxon>Rhodobacterales</taxon>
        <taxon>Paracoccaceae</taxon>
        <taxon>Paracoccus</taxon>
    </lineage>
</organism>
<dbReference type="RefSeq" id="WP_114075533.1">
    <property type="nucleotide sequence ID" value="NZ_CP030918.1"/>
</dbReference>
<evidence type="ECO:0000259" key="3">
    <source>
        <dbReference type="PROSITE" id="PS50801"/>
    </source>
</evidence>
<dbReference type="EMBL" id="CP030918">
    <property type="protein sequence ID" value="AXC49214.1"/>
    <property type="molecule type" value="Genomic_DNA"/>
</dbReference>
<dbReference type="Proteomes" id="UP000252023">
    <property type="component" value="Chromosome"/>
</dbReference>
<dbReference type="GO" id="GO:0043856">
    <property type="term" value="F:anti-sigma factor antagonist activity"/>
    <property type="evidence" value="ECO:0007669"/>
    <property type="project" value="InterPro"/>
</dbReference>
<evidence type="ECO:0000313" key="4">
    <source>
        <dbReference type="EMBL" id="AXC49214.1"/>
    </source>
</evidence>
<evidence type="ECO:0000313" key="5">
    <source>
        <dbReference type="Proteomes" id="UP000252023"/>
    </source>
</evidence>
<evidence type="ECO:0000256" key="1">
    <source>
        <dbReference type="ARBA" id="ARBA00009013"/>
    </source>
</evidence>
<protein>
    <recommendedName>
        <fullName evidence="2">Anti-sigma factor antagonist</fullName>
    </recommendedName>
</protein>
<dbReference type="Gene3D" id="3.30.750.24">
    <property type="entry name" value="STAS domain"/>
    <property type="match status" value="1"/>
</dbReference>
<dbReference type="InterPro" id="IPR002645">
    <property type="entry name" value="STAS_dom"/>
</dbReference>
<dbReference type="InterPro" id="IPR003658">
    <property type="entry name" value="Anti-sigma_ant"/>
</dbReference>
<sequence>MKLVAELQGDVLAVRLDEARLDAAVATFFKDEMRRVMELGGRTVLLDLGQVDFMDSSGLGALIAVLKSMPRERPLELKGLQPNVQRVFRLTRMDSVFTIRDNHSLPTAGAA</sequence>
<dbReference type="InterPro" id="IPR036513">
    <property type="entry name" value="STAS_dom_sf"/>
</dbReference>
<dbReference type="AlphaFoldDB" id="A0A344PIK9"/>